<evidence type="ECO:0000313" key="2">
    <source>
        <dbReference type="EMBL" id="MBX41219.1"/>
    </source>
</evidence>
<evidence type="ECO:0000256" key="1">
    <source>
        <dbReference type="SAM" id="MobiDB-lite"/>
    </source>
</evidence>
<proteinExistence type="predicted"/>
<reference evidence="2" key="1">
    <citation type="submission" date="2018-02" db="EMBL/GenBank/DDBJ databases">
        <title>Rhizophora mucronata_Transcriptome.</title>
        <authorList>
            <person name="Meera S.P."/>
            <person name="Sreeshan A."/>
            <person name="Augustine A."/>
        </authorList>
    </citation>
    <scope>NUCLEOTIDE SEQUENCE</scope>
    <source>
        <tissue evidence="2">Leaf</tissue>
    </source>
</reference>
<dbReference type="AlphaFoldDB" id="A0A2P2NFK0"/>
<sequence length="36" mass="4358">MLLNRKNHPLPARQSQRSIHTMYEKDNKIKRRNLLG</sequence>
<accession>A0A2P2NFK0</accession>
<organism evidence="2">
    <name type="scientific">Rhizophora mucronata</name>
    <name type="common">Asiatic mangrove</name>
    <dbReference type="NCBI Taxonomy" id="61149"/>
    <lineage>
        <taxon>Eukaryota</taxon>
        <taxon>Viridiplantae</taxon>
        <taxon>Streptophyta</taxon>
        <taxon>Embryophyta</taxon>
        <taxon>Tracheophyta</taxon>
        <taxon>Spermatophyta</taxon>
        <taxon>Magnoliopsida</taxon>
        <taxon>eudicotyledons</taxon>
        <taxon>Gunneridae</taxon>
        <taxon>Pentapetalae</taxon>
        <taxon>rosids</taxon>
        <taxon>fabids</taxon>
        <taxon>Malpighiales</taxon>
        <taxon>Rhizophoraceae</taxon>
        <taxon>Rhizophora</taxon>
    </lineage>
</organism>
<protein>
    <submittedName>
        <fullName evidence="2">Uncharacterized protein</fullName>
    </submittedName>
</protein>
<name>A0A2P2NFK0_RHIMU</name>
<dbReference type="EMBL" id="GGEC01060735">
    <property type="protein sequence ID" value="MBX41219.1"/>
    <property type="molecule type" value="Transcribed_RNA"/>
</dbReference>
<feature type="region of interest" description="Disordered" evidence="1">
    <location>
        <begin position="1"/>
        <end position="36"/>
    </location>
</feature>